<evidence type="ECO:0000313" key="9">
    <source>
        <dbReference type="EMBL" id="MPM78301.1"/>
    </source>
</evidence>
<dbReference type="InterPro" id="IPR004776">
    <property type="entry name" value="Mem_transp_PIN-like"/>
</dbReference>
<feature type="transmembrane region" description="Helical" evidence="8">
    <location>
        <begin position="70"/>
        <end position="89"/>
    </location>
</feature>
<dbReference type="Pfam" id="PF03547">
    <property type="entry name" value="Mem_trans"/>
    <property type="match status" value="1"/>
</dbReference>
<comment type="caution">
    <text evidence="9">The sequence shown here is derived from an EMBL/GenBank/DDBJ whole genome shotgun (WGS) entry which is preliminary data.</text>
</comment>
<evidence type="ECO:0000256" key="2">
    <source>
        <dbReference type="ARBA" id="ARBA00010145"/>
    </source>
</evidence>
<evidence type="ECO:0000256" key="6">
    <source>
        <dbReference type="ARBA" id="ARBA00022989"/>
    </source>
</evidence>
<dbReference type="PANTHER" id="PTHR36838:SF4">
    <property type="entry name" value="AUXIN EFFLUX CARRIER FAMILY PROTEIN"/>
    <property type="match status" value="1"/>
</dbReference>
<dbReference type="GO" id="GO:0005886">
    <property type="term" value="C:plasma membrane"/>
    <property type="evidence" value="ECO:0007669"/>
    <property type="project" value="UniProtKB-SubCell"/>
</dbReference>
<keyword evidence="4" id="KW-1003">Cell membrane</keyword>
<evidence type="ECO:0000256" key="3">
    <source>
        <dbReference type="ARBA" id="ARBA00022448"/>
    </source>
</evidence>
<dbReference type="PANTHER" id="PTHR36838">
    <property type="entry name" value="AUXIN EFFLUX CARRIER FAMILY PROTEIN"/>
    <property type="match status" value="1"/>
</dbReference>
<evidence type="ECO:0008006" key="10">
    <source>
        <dbReference type="Google" id="ProtNLM"/>
    </source>
</evidence>
<evidence type="ECO:0000256" key="1">
    <source>
        <dbReference type="ARBA" id="ARBA00004651"/>
    </source>
</evidence>
<feature type="transmembrane region" description="Helical" evidence="8">
    <location>
        <begin position="173"/>
        <end position="191"/>
    </location>
</feature>
<keyword evidence="7 8" id="KW-0472">Membrane</keyword>
<dbReference type="GO" id="GO:0055085">
    <property type="term" value="P:transmembrane transport"/>
    <property type="evidence" value="ECO:0007669"/>
    <property type="project" value="InterPro"/>
</dbReference>
<dbReference type="EMBL" id="VSSQ01028551">
    <property type="protein sequence ID" value="MPM78301.1"/>
    <property type="molecule type" value="Genomic_DNA"/>
</dbReference>
<dbReference type="Gene3D" id="1.20.1530.20">
    <property type="match status" value="1"/>
</dbReference>
<feature type="transmembrane region" description="Helical" evidence="8">
    <location>
        <begin position="267"/>
        <end position="286"/>
    </location>
</feature>
<proteinExistence type="inferred from homology"/>
<organism evidence="9">
    <name type="scientific">bioreactor metagenome</name>
    <dbReference type="NCBI Taxonomy" id="1076179"/>
    <lineage>
        <taxon>unclassified sequences</taxon>
        <taxon>metagenomes</taxon>
        <taxon>ecological metagenomes</taxon>
    </lineage>
</organism>
<feature type="transmembrane region" description="Helical" evidence="8">
    <location>
        <begin position="39"/>
        <end position="58"/>
    </location>
</feature>
<feature type="transmembrane region" description="Helical" evidence="8">
    <location>
        <begin position="6"/>
        <end position="27"/>
    </location>
</feature>
<gene>
    <name evidence="9" type="ORF">SDC9_125312</name>
</gene>
<reference evidence="9" key="1">
    <citation type="submission" date="2019-08" db="EMBL/GenBank/DDBJ databases">
        <authorList>
            <person name="Kucharzyk K."/>
            <person name="Murdoch R.W."/>
            <person name="Higgins S."/>
            <person name="Loffler F."/>
        </authorList>
    </citation>
    <scope>NUCLEOTIDE SEQUENCE</scope>
</reference>
<dbReference type="InterPro" id="IPR038770">
    <property type="entry name" value="Na+/solute_symporter_sf"/>
</dbReference>
<evidence type="ECO:0000256" key="5">
    <source>
        <dbReference type="ARBA" id="ARBA00022692"/>
    </source>
</evidence>
<protein>
    <recommendedName>
        <fullName evidence="10">AEC family transporter</fullName>
    </recommendedName>
</protein>
<accession>A0A645CMY4</accession>
<evidence type="ECO:0000256" key="4">
    <source>
        <dbReference type="ARBA" id="ARBA00022475"/>
    </source>
</evidence>
<keyword evidence="5 8" id="KW-0812">Transmembrane</keyword>
<comment type="similarity">
    <text evidence="2">Belongs to the auxin efflux carrier (TC 2.A.69) family.</text>
</comment>
<keyword evidence="3" id="KW-0813">Transport</keyword>
<sequence>MAFSQLLRGFILISPLAILLTAGNILSVRGFITKSDIAAISKFLFWIISPALLFRNAFHIEGGLRGHLPFVGAIVAAALATALLAYITERFIFKERDARKMALTAAASVRPNTIYVGLPIVESVFGPPFVVLLSLYAAVAIPLYNLLSPLSSEIILAGRDSLKVFLKNTCLRIIKNPMVVAPLCGMLLVFAGLESLPDSLDKALHMVSSAATGMSLLVLGASIDVKNARGALLSCWREIAARLFVHPAMLYFCLTAAGVELSLKNVSVLVTATPTAATLFVLARGIGLDGDHAAELTVITMLLSAVTIPVWIAFLGV</sequence>
<name>A0A645CMY4_9ZZZZ</name>
<feature type="transmembrane region" description="Helical" evidence="8">
    <location>
        <begin position="243"/>
        <end position="261"/>
    </location>
</feature>
<feature type="transmembrane region" description="Helical" evidence="8">
    <location>
        <begin position="293"/>
        <end position="314"/>
    </location>
</feature>
<evidence type="ECO:0000256" key="8">
    <source>
        <dbReference type="SAM" id="Phobius"/>
    </source>
</evidence>
<keyword evidence="6 8" id="KW-1133">Transmembrane helix</keyword>
<evidence type="ECO:0000256" key="7">
    <source>
        <dbReference type="ARBA" id="ARBA00023136"/>
    </source>
</evidence>
<comment type="subcellular location">
    <subcellularLocation>
        <location evidence="1">Cell membrane</location>
        <topology evidence="1">Multi-pass membrane protein</topology>
    </subcellularLocation>
</comment>
<dbReference type="AlphaFoldDB" id="A0A645CMY4"/>
<feature type="transmembrane region" description="Helical" evidence="8">
    <location>
        <begin position="203"/>
        <end position="223"/>
    </location>
</feature>